<keyword evidence="1" id="KW-0472">Membrane</keyword>
<feature type="transmembrane region" description="Helical" evidence="1">
    <location>
        <begin position="20"/>
        <end position="41"/>
    </location>
</feature>
<keyword evidence="3" id="KW-1185">Reference proteome</keyword>
<name>A0A4Q1C4B5_9BACT</name>
<accession>A0A4Q1C4B5</accession>
<proteinExistence type="predicted"/>
<dbReference type="Proteomes" id="UP000290218">
    <property type="component" value="Unassembled WGS sequence"/>
</dbReference>
<keyword evidence="1" id="KW-0812">Transmembrane</keyword>
<feature type="transmembrane region" description="Helical" evidence="1">
    <location>
        <begin position="70"/>
        <end position="89"/>
    </location>
</feature>
<feature type="transmembrane region" description="Helical" evidence="1">
    <location>
        <begin position="96"/>
        <end position="114"/>
    </location>
</feature>
<evidence type="ECO:0000256" key="1">
    <source>
        <dbReference type="SAM" id="Phobius"/>
    </source>
</evidence>
<reference evidence="2 3" key="1">
    <citation type="submission" date="2019-01" db="EMBL/GenBank/DDBJ databases">
        <title>Lacunisphaera sp. strain TWA-58.</title>
        <authorList>
            <person name="Chen W.-M."/>
        </authorList>
    </citation>
    <scope>NUCLEOTIDE SEQUENCE [LARGE SCALE GENOMIC DNA]</scope>
    <source>
        <strain evidence="2 3">TWA-58</strain>
    </source>
</reference>
<dbReference type="RefSeq" id="WP_129048837.1">
    <property type="nucleotide sequence ID" value="NZ_SDHX01000002.1"/>
</dbReference>
<dbReference type="EMBL" id="SDHX01000002">
    <property type="protein sequence ID" value="RXK53248.1"/>
    <property type="molecule type" value="Genomic_DNA"/>
</dbReference>
<evidence type="ECO:0000313" key="2">
    <source>
        <dbReference type="EMBL" id="RXK53248.1"/>
    </source>
</evidence>
<dbReference type="OrthoDB" id="5524812at2"/>
<gene>
    <name evidence="2" type="ORF">ESB00_16245</name>
</gene>
<keyword evidence="1" id="KW-1133">Transmembrane helix</keyword>
<protein>
    <submittedName>
        <fullName evidence="2">DoxX family membrane protein</fullName>
    </submittedName>
</protein>
<organism evidence="2 3">
    <name type="scientific">Oleiharenicola lentus</name>
    <dbReference type="NCBI Taxonomy" id="2508720"/>
    <lineage>
        <taxon>Bacteria</taxon>
        <taxon>Pseudomonadati</taxon>
        <taxon>Verrucomicrobiota</taxon>
        <taxon>Opitutia</taxon>
        <taxon>Opitutales</taxon>
        <taxon>Opitutaceae</taxon>
        <taxon>Oleiharenicola</taxon>
    </lineage>
</organism>
<evidence type="ECO:0000313" key="3">
    <source>
        <dbReference type="Proteomes" id="UP000290218"/>
    </source>
</evidence>
<sequence>MSAVWASLDRLHAAARRNRWLARLAILTRVLLALGFLPSGWTKLVGHRFTTLPLENPVGFFFEGLYRTGWYWNFLGAAQLLAALLLLIPRTTTLGAVLYFPIIVNIFLITLSMHFSGTPVITGLMLLGSGFLLCWDYDRLAPILRPRPAPLAGR</sequence>
<dbReference type="AlphaFoldDB" id="A0A4Q1C4B5"/>
<comment type="caution">
    <text evidence="2">The sequence shown here is derived from an EMBL/GenBank/DDBJ whole genome shotgun (WGS) entry which is preliminary data.</text>
</comment>